<keyword evidence="12" id="KW-0808">Transferase</keyword>
<evidence type="ECO:0000256" key="8">
    <source>
        <dbReference type="ARBA" id="ARBA00022475"/>
    </source>
</evidence>
<protein>
    <recommendedName>
        <fullName evidence="6">PTS system mannose-specific EIIAB component</fullName>
        <ecNumber evidence="5">2.7.1.191</ecNumber>
    </recommendedName>
    <alternativeName>
        <fullName evidence="18">EIIAB-Man</fullName>
    </alternativeName>
    <alternativeName>
        <fullName evidence="17">EIII-Man</fullName>
    </alternativeName>
</protein>
<keyword evidence="15" id="KW-0472">Membrane</keyword>
<comment type="subunit">
    <text evidence="4">Homodimer.</text>
</comment>
<name>A0A401IQB5_9LACO</name>
<dbReference type="Gene3D" id="3.40.35.10">
    <property type="entry name" value="Phosphotransferase system, sorbose subfamily IIB component"/>
    <property type="match status" value="1"/>
</dbReference>
<dbReference type="AlphaFoldDB" id="A0A401IQB5"/>
<evidence type="ECO:0000259" key="20">
    <source>
        <dbReference type="PROSITE" id="PS51101"/>
    </source>
</evidence>
<dbReference type="PROSITE" id="PS51096">
    <property type="entry name" value="PTS_EIIA_TYPE_4"/>
    <property type="match status" value="1"/>
</dbReference>
<dbReference type="GO" id="GO:0008982">
    <property type="term" value="F:protein-N(PI)-phosphohistidine-sugar phosphotransferase activity"/>
    <property type="evidence" value="ECO:0007669"/>
    <property type="project" value="InterPro"/>
</dbReference>
<dbReference type="InterPro" id="IPR033887">
    <property type="entry name" value="PTS_IIA_man"/>
</dbReference>
<comment type="function">
    <text evidence="16">The phosphoenolpyruvate-dependent sugar phosphotransferase system (sugar PTS), a major carbohydrate active transport system, catalyzes the phosphorylation of incoming sugar substrates concomitantly with their translocation across the cell membrane. The enzyme II ManXYZ PTS system is involved in mannose transport.</text>
</comment>
<dbReference type="InterPro" id="IPR036662">
    <property type="entry name" value="PTS_EIIA_man-typ_sf"/>
</dbReference>
<comment type="catalytic activity">
    <reaction evidence="1">
        <text>D-mannose(out) + N(pros)-phospho-L-histidyl-[protein] = D-mannose 6-phosphate(in) + L-histidyl-[protein]</text>
        <dbReference type="Rhea" id="RHEA:49232"/>
        <dbReference type="Rhea" id="RHEA-COMP:9745"/>
        <dbReference type="Rhea" id="RHEA-COMP:9746"/>
        <dbReference type="ChEBI" id="CHEBI:4208"/>
        <dbReference type="ChEBI" id="CHEBI:29979"/>
        <dbReference type="ChEBI" id="CHEBI:58735"/>
        <dbReference type="ChEBI" id="CHEBI:64837"/>
        <dbReference type="EC" id="2.7.1.191"/>
    </reaction>
</comment>
<evidence type="ECO:0000256" key="6">
    <source>
        <dbReference type="ARBA" id="ARBA00021685"/>
    </source>
</evidence>
<dbReference type="PANTHER" id="PTHR33799">
    <property type="entry name" value="PTS PERMEASE-RELATED-RELATED"/>
    <property type="match status" value="1"/>
</dbReference>
<evidence type="ECO:0000256" key="11">
    <source>
        <dbReference type="ARBA" id="ARBA00022597"/>
    </source>
</evidence>
<evidence type="ECO:0000259" key="19">
    <source>
        <dbReference type="PROSITE" id="PS51096"/>
    </source>
</evidence>
<evidence type="ECO:0000256" key="16">
    <source>
        <dbReference type="ARBA" id="ARBA00023757"/>
    </source>
</evidence>
<dbReference type="CDD" id="cd00006">
    <property type="entry name" value="PTS_IIA_man"/>
    <property type="match status" value="1"/>
</dbReference>
<dbReference type="Pfam" id="PF03830">
    <property type="entry name" value="PTSIIB_sorb"/>
    <property type="match status" value="1"/>
</dbReference>
<dbReference type="Pfam" id="PF03610">
    <property type="entry name" value="EIIA-man"/>
    <property type="match status" value="1"/>
</dbReference>
<feature type="domain" description="PTS EIIB type-4" evidence="20">
    <location>
        <begin position="163"/>
        <end position="328"/>
    </location>
</feature>
<dbReference type="InterPro" id="IPR013789">
    <property type="entry name" value="PTS_EIIA_man"/>
</dbReference>
<evidence type="ECO:0000256" key="18">
    <source>
        <dbReference type="ARBA" id="ARBA00032197"/>
    </source>
</evidence>
<keyword evidence="8" id="KW-1003">Cell membrane</keyword>
<evidence type="ECO:0000256" key="14">
    <source>
        <dbReference type="ARBA" id="ARBA00022777"/>
    </source>
</evidence>
<evidence type="ECO:0000256" key="3">
    <source>
        <dbReference type="ARBA" id="ARBA00004496"/>
    </source>
</evidence>
<dbReference type="InterPro" id="IPR051471">
    <property type="entry name" value="Bacterial_PTS_sugar_comp"/>
</dbReference>
<dbReference type="GO" id="GO:0005886">
    <property type="term" value="C:plasma membrane"/>
    <property type="evidence" value="ECO:0007669"/>
    <property type="project" value="UniProtKB-SubCell"/>
</dbReference>
<dbReference type="CDD" id="cd00001">
    <property type="entry name" value="PTS_IIB_man"/>
    <property type="match status" value="1"/>
</dbReference>
<dbReference type="PROSITE" id="PS51101">
    <property type="entry name" value="PTS_EIIB_TYPE_4"/>
    <property type="match status" value="1"/>
</dbReference>
<keyword evidence="10" id="KW-0597">Phosphoprotein</keyword>
<organism evidence="21 22">
    <name type="scientific">Ligilactobacillus salitolerans</name>
    <dbReference type="NCBI Taxonomy" id="1808352"/>
    <lineage>
        <taxon>Bacteria</taxon>
        <taxon>Bacillati</taxon>
        <taxon>Bacillota</taxon>
        <taxon>Bacilli</taxon>
        <taxon>Lactobacillales</taxon>
        <taxon>Lactobacillaceae</taxon>
        <taxon>Ligilactobacillus</taxon>
    </lineage>
</organism>
<feature type="domain" description="PTS EIIA type-4" evidence="19">
    <location>
        <begin position="1"/>
        <end position="126"/>
    </location>
</feature>
<evidence type="ECO:0000256" key="7">
    <source>
        <dbReference type="ARBA" id="ARBA00022448"/>
    </source>
</evidence>
<keyword evidence="14" id="KW-0418">Kinase</keyword>
<accession>A0A401IQB5</accession>
<evidence type="ECO:0000256" key="13">
    <source>
        <dbReference type="ARBA" id="ARBA00022683"/>
    </source>
</evidence>
<dbReference type="GO" id="GO:0005737">
    <property type="term" value="C:cytoplasm"/>
    <property type="evidence" value="ECO:0007669"/>
    <property type="project" value="UniProtKB-SubCell"/>
</dbReference>
<dbReference type="Proteomes" id="UP000286848">
    <property type="component" value="Unassembled WGS sequence"/>
</dbReference>
<keyword evidence="7" id="KW-0813">Transport</keyword>
<dbReference type="NCBIfam" id="TIGR00824">
    <property type="entry name" value="EIIA-man"/>
    <property type="match status" value="1"/>
</dbReference>
<evidence type="ECO:0000256" key="9">
    <source>
        <dbReference type="ARBA" id="ARBA00022490"/>
    </source>
</evidence>
<dbReference type="EC" id="2.7.1.191" evidence="5"/>
<dbReference type="SUPFAM" id="SSF53062">
    <property type="entry name" value="PTS system fructose IIA component-like"/>
    <property type="match status" value="1"/>
</dbReference>
<keyword evidence="11" id="KW-0762">Sugar transport</keyword>
<dbReference type="RefSeq" id="WP_124974460.1">
    <property type="nucleotide sequence ID" value="NZ_BFFP01000002.1"/>
</dbReference>
<evidence type="ECO:0000256" key="12">
    <source>
        <dbReference type="ARBA" id="ARBA00022679"/>
    </source>
</evidence>
<comment type="subcellular location">
    <subcellularLocation>
        <location evidence="2">Cell membrane</location>
    </subcellularLocation>
    <subcellularLocation>
        <location evidence="3">Cytoplasm</location>
    </subcellularLocation>
</comment>
<dbReference type="GO" id="GO:0016301">
    <property type="term" value="F:kinase activity"/>
    <property type="evidence" value="ECO:0007669"/>
    <property type="project" value="UniProtKB-KW"/>
</dbReference>
<proteinExistence type="predicted"/>
<evidence type="ECO:0000256" key="17">
    <source>
        <dbReference type="ARBA" id="ARBA00030229"/>
    </source>
</evidence>
<dbReference type="InterPro" id="IPR004720">
    <property type="entry name" value="PTS_IIB_sorbose-sp"/>
</dbReference>
<evidence type="ECO:0000256" key="4">
    <source>
        <dbReference type="ARBA" id="ARBA00011738"/>
    </source>
</evidence>
<dbReference type="EMBL" id="BFFP01000002">
    <property type="protein sequence ID" value="GBG93705.1"/>
    <property type="molecule type" value="Genomic_DNA"/>
</dbReference>
<sequence length="330" mass="35475">MVGIILASHGTFAEGIYQSAEMIFGEQENVQTVILERSEGPDDVHAKLEKAVASFDDPDQVLILVDLWGGTPFNQASNVFEAHKDSWAIVAGMNLPMVIEAYASRLSMDKAQDIAAHIIETAKDGVKVKPEALQPKEAAATPVANDGQPKGGAIPEGTVIGDGKIKYVLARVDSRLLHGQVATSWTKTTAPNRIIVVSDGVAHDNLRKSMIVQAAPPGVKANVIPLEKMKEVANDPRFGNTKALILFENPEDALAAIKGGMDLQELNIGSMSHSTGKVAVNNVLSMGPEDVKAFDELKKLGIKFDLRKVPADKRGNFDELVEKARKELGL</sequence>
<keyword evidence="22" id="KW-1185">Reference proteome</keyword>
<gene>
    <name evidence="21" type="primary">manX</name>
    <name evidence="21" type="ORF">LFYK43_01640</name>
</gene>
<reference evidence="21 22" key="1">
    <citation type="journal article" date="2019" name="Int. J. Syst. Evol. Microbiol.">
        <title>Lactobacillus salitolerans sp. nov., a novel lactic acid bacterium isolated from spent mushroom substrates.</title>
        <authorList>
            <person name="Tohno M."/>
            <person name="Tanizawa Y."/>
            <person name="Kojima Y."/>
            <person name="Sakamoto M."/>
            <person name="Nakamura Y."/>
            <person name="Ohkuma M."/>
            <person name="Kobayashi H."/>
        </authorList>
    </citation>
    <scope>NUCLEOTIDE SEQUENCE [LARGE SCALE GENOMIC DNA]</scope>
    <source>
        <strain evidence="21 22">YK43</strain>
    </source>
</reference>
<dbReference type="Gene3D" id="3.40.50.510">
    <property type="entry name" value="Phosphotransferase system, mannose-type IIA component"/>
    <property type="match status" value="1"/>
</dbReference>
<dbReference type="SUPFAM" id="SSF52728">
    <property type="entry name" value="PTS IIb component"/>
    <property type="match status" value="1"/>
</dbReference>
<dbReference type="InterPro" id="IPR036667">
    <property type="entry name" value="PTS_IIB_sorbose-sp_sf"/>
</dbReference>
<comment type="caution">
    <text evidence="21">The sequence shown here is derived from an EMBL/GenBank/DDBJ whole genome shotgun (WGS) entry which is preliminary data.</text>
</comment>
<evidence type="ECO:0000256" key="15">
    <source>
        <dbReference type="ARBA" id="ARBA00023136"/>
    </source>
</evidence>
<dbReference type="PANTHER" id="PTHR33799:SF1">
    <property type="entry name" value="PTS SYSTEM MANNOSE-SPECIFIC EIIAB COMPONENT-RELATED"/>
    <property type="match status" value="1"/>
</dbReference>
<dbReference type="OrthoDB" id="9788818at2"/>
<evidence type="ECO:0000256" key="5">
    <source>
        <dbReference type="ARBA" id="ARBA00011929"/>
    </source>
</evidence>
<evidence type="ECO:0000313" key="21">
    <source>
        <dbReference type="EMBL" id="GBG93705.1"/>
    </source>
</evidence>
<keyword evidence="13" id="KW-0598">Phosphotransferase system</keyword>
<evidence type="ECO:0000256" key="2">
    <source>
        <dbReference type="ARBA" id="ARBA00004236"/>
    </source>
</evidence>
<dbReference type="GO" id="GO:0009401">
    <property type="term" value="P:phosphoenolpyruvate-dependent sugar phosphotransferase system"/>
    <property type="evidence" value="ECO:0007669"/>
    <property type="project" value="UniProtKB-KW"/>
</dbReference>
<evidence type="ECO:0000256" key="10">
    <source>
        <dbReference type="ARBA" id="ARBA00022553"/>
    </source>
</evidence>
<dbReference type="InterPro" id="IPR004701">
    <property type="entry name" value="PTS_EIIA_man-typ"/>
</dbReference>
<keyword evidence="9" id="KW-0963">Cytoplasm</keyword>
<evidence type="ECO:0000313" key="22">
    <source>
        <dbReference type="Proteomes" id="UP000286848"/>
    </source>
</evidence>
<evidence type="ECO:0000256" key="1">
    <source>
        <dbReference type="ARBA" id="ARBA00000514"/>
    </source>
</evidence>